<keyword evidence="1 3" id="KW-0378">Hydrolase</keyword>
<organism evidence="3 4">
    <name type="scientific">Sporosarcina jeotgali</name>
    <dbReference type="NCBI Taxonomy" id="3020056"/>
    <lineage>
        <taxon>Bacteria</taxon>
        <taxon>Bacillati</taxon>
        <taxon>Bacillota</taxon>
        <taxon>Bacilli</taxon>
        <taxon>Bacillales</taxon>
        <taxon>Caryophanaceae</taxon>
        <taxon>Sporosarcina</taxon>
    </lineage>
</organism>
<dbReference type="CDD" id="cd02696">
    <property type="entry name" value="MurNAc-LAA"/>
    <property type="match status" value="1"/>
</dbReference>
<name>A0ABZ0KUW9_9BACL</name>
<dbReference type="InterPro" id="IPR050695">
    <property type="entry name" value="N-acetylmuramoyl_amidase_3"/>
</dbReference>
<reference evidence="3 4" key="1">
    <citation type="submission" date="2023-01" db="EMBL/GenBank/DDBJ databases">
        <title>Sporosarcina sp. nov., isolated from Korean tranditional fermented seafood 'Jeotgal'.</title>
        <authorList>
            <person name="Yang A.-I."/>
        </authorList>
    </citation>
    <scope>NUCLEOTIDE SEQUENCE [LARGE SCALE GENOMIC DNA]</scope>
    <source>
        <strain evidence="3 4">B2O-1</strain>
    </source>
</reference>
<proteinExistence type="predicted"/>
<dbReference type="PANTHER" id="PTHR30404">
    <property type="entry name" value="N-ACETYLMURAMOYL-L-ALANINE AMIDASE"/>
    <property type="match status" value="1"/>
</dbReference>
<dbReference type="SUPFAM" id="SSF53187">
    <property type="entry name" value="Zn-dependent exopeptidases"/>
    <property type="match status" value="1"/>
</dbReference>
<evidence type="ECO:0000313" key="4">
    <source>
        <dbReference type="Proteomes" id="UP001303532"/>
    </source>
</evidence>
<keyword evidence="4" id="KW-1185">Reference proteome</keyword>
<dbReference type="GO" id="GO:0008745">
    <property type="term" value="F:N-acetylmuramoyl-L-alanine amidase activity"/>
    <property type="evidence" value="ECO:0007669"/>
    <property type="project" value="UniProtKB-EC"/>
</dbReference>
<evidence type="ECO:0000259" key="2">
    <source>
        <dbReference type="SMART" id="SM00646"/>
    </source>
</evidence>
<dbReference type="InterPro" id="IPR002508">
    <property type="entry name" value="MurNAc-LAA_cat"/>
</dbReference>
<dbReference type="EC" id="3.5.1.28" evidence="3"/>
<dbReference type="PANTHER" id="PTHR30404:SF0">
    <property type="entry name" value="N-ACETYLMURAMOYL-L-ALANINE AMIDASE AMIC"/>
    <property type="match status" value="1"/>
</dbReference>
<dbReference type="Pfam" id="PF01520">
    <property type="entry name" value="Amidase_3"/>
    <property type="match status" value="1"/>
</dbReference>
<protein>
    <submittedName>
        <fullName evidence="3">N-acetylmuramoyl-L-alanine amidase</fullName>
        <ecNumber evidence="3">3.5.1.28</ecNumber>
    </submittedName>
</protein>
<feature type="domain" description="MurNAc-LAA" evidence="2">
    <location>
        <begin position="118"/>
        <end position="230"/>
    </location>
</feature>
<dbReference type="EMBL" id="CP116341">
    <property type="protein sequence ID" value="WOV84075.1"/>
    <property type="molecule type" value="Genomic_DNA"/>
</dbReference>
<dbReference type="Proteomes" id="UP001303532">
    <property type="component" value="Chromosome"/>
</dbReference>
<accession>A0ABZ0KUW9</accession>
<dbReference type="Gene3D" id="3.40.630.40">
    <property type="entry name" value="Zn-dependent exopeptidases"/>
    <property type="match status" value="1"/>
</dbReference>
<evidence type="ECO:0000313" key="3">
    <source>
        <dbReference type="EMBL" id="WOV84075.1"/>
    </source>
</evidence>
<gene>
    <name evidence="3" type="ORF">PGH26_14595</name>
</gene>
<evidence type="ECO:0000256" key="1">
    <source>
        <dbReference type="ARBA" id="ARBA00022801"/>
    </source>
</evidence>
<sequence>MKKRVMIITLLLVCSLSVVWYGVNASDRAFFMPAELAGVKVLLDAGHGGEDGGASTDELIESDVNLAITKEVEKKLKQKGATVVMTRTKPGDAMAEHAPDKEFSSMRERKFEDLKMRVQIAENEEPDLFLSVHVNAIPQTQWRGAQVFYHPEGHEGGEALAKSIQGAFKDQLKNTDREAMKIKGIYLLKNIQVPSVIVETGFISNPEEHKLLADPKYRKKVADAIVEGVVRHQLMEQK</sequence>
<dbReference type="SMART" id="SM00646">
    <property type="entry name" value="Ami_3"/>
    <property type="match status" value="1"/>
</dbReference>
<dbReference type="RefSeq" id="WP_323691757.1">
    <property type="nucleotide sequence ID" value="NZ_CP116341.1"/>
</dbReference>